<evidence type="ECO:0000256" key="2">
    <source>
        <dbReference type="ARBA" id="ARBA00022737"/>
    </source>
</evidence>
<reference evidence="5 6" key="2">
    <citation type="submission" date="2018-11" db="EMBL/GenBank/DDBJ databases">
        <authorList>
            <consortium name="Pathogen Informatics"/>
        </authorList>
    </citation>
    <scope>NUCLEOTIDE SEQUENCE [LARGE SCALE GENOMIC DNA]</scope>
</reference>
<dbReference type="PANTHER" id="PTHR46358">
    <property type="entry name" value="TONSOKU-LIKE PROTEIN"/>
    <property type="match status" value="1"/>
</dbReference>
<dbReference type="SMART" id="SM00028">
    <property type="entry name" value="TPR"/>
    <property type="match status" value="5"/>
</dbReference>
<accession>A0A183IT87</accession>
<reference evidence="7" key="1">
    <citation type="submission" date="2016-06" db="UniProtKB">
        <authorList>
            <consortium name="WormBaseParasite"/>
        </authorList>
    </citation>
    <scope>IDENTIFICATION</scope>
</reference>
<evidence type="ECO:0000313" key="6">
    <source>
        <dbReference type="Proteomes" id="UP000270296"/>
    </source>
</evidence>
<feature type="coiled-coil region" evidence="4">
    <location>
        <begin position="29"/>
        <end position="56"/>
    </location>
</feature>
<dbReference type="GO" id="GO:0043596">
    <property type="term" value="C:nuclear replication fork"/>
    <property type="evidence" value="ECO:0007669"/>
    <property type="project" value="TreeGrafter"/>
</dbReference>
<proteinExistence type="predicted"/>
<sequence length="361" mass="41063">MCLLELEKLKLHAESVGDLKEFADCCNSLGALYAENGEYEEALDEHRAELTAAEACGNQVAVALAHRRIGECLMNMGEFENAELNVSDYLALSQSLDDEYNTQLAYHVLGLVHLKWAELIGDGEPFDSNRTSHLMQSHEFFRKSYVMCKAAKDQRGIKDRTSAVLLNLGMVKSLLKNYGDSFDALKEAMKLAVESSNSDLLQRCYYELSVVCYQRHDLAAAEAYCRELLTIAVKRHSKEEQVDAYLNLFHVYIEQENIKKALDIIQRAKRLKCTSHVEWSQVISYKKSAKKMQQSIEQLKEIAAANEPVNRMKLFEKIADLLAESLSTNCMKHLELALKYYEKMVIHQFVIHSFTLSLIAS</sequence>
<dbReference type="PANTHER" id="PTHR46358:SF1">
    <property type="entry name" value="TONSOKU-LIKE PROTEIN"/>
    <property type="match status" value="1"/>
</dbReference>
<dbReference type="Gene3D" id="1.25.40.10">
    <property type="entry name" value="Tetratricopeptide repeat domain"/>
    <property type="match status" value="1"/>
</dbReference>
<dbReference type="AlphaFoldDB" id="A0A183IT87"/>
<keyword evidence="4" id="KW-0175">Coiled coil</keyword>
<dbReference type="Pfam" id="PF13424">
    <property type="entry name" value="TPR_12"/>
    <property type="match status" value="1"/>
</dbReference>
<keyword evidence="3" id="KW-0539">Nucleus</keyword>
<dbReference type="GO" id="GO:0000724">
    <property type="term" value="P:double-strand break repair via homologous recombination"/>
    <property type="evidence" value="ECO:0007669"/>
    <property type="project" value="TreeGrafter"/>
</dbReference>
<dbReference type="InterPro" id="IPR011990">
    <property type="entry name" value="TPR-like_helical_dom_sf"/>
</dbReference>
<evidence type="ECO:0000256" key="4">
    <source>
        <dbReference type="SAM" id="Coils"/>
    </source>
</evidence>
<dbReference type="SUPFAM" id="SSF48452">
    <property type="entry name" value="TPR-like"/>
    <property type="match status" value="2"/>
</dbReference>
<organism evidence="7">
    <name type="scientific">Soboliphyme baturini</name>
    <dbReference type="NCBI Taxonomy" id="241478"/>
    <lineage>
        <taxon>Eukaryota</taxon>
        <taxon>Metazoa</taxon>
        <taxon>Ecdysozoa</taxon>
        <taxon>Nematoda</taxon>
        <taxon>Enoplea</taxon>
        <taxon>Dorylaimia</taxon>
        <taxon>Dioctophymatida</taxon>
        <taxon>Dioctophymatoidea</taxon>
        <taxon>Soboliphymatidae</taxon>
        <taxon>Soboliphyme</taxon>
    </lineage>
</organism>
<evidence type="ECO:0000256" key="1">
    <source>
        <dbReference type="ARBA" id="ARBA00004123"/>
    </source>
</evidence>
<dbReference type="InterPro" id="IPR052311">
    <property type="entry name" value="MMS22L-TONSL_complex_comp"/>
</dbReference>
<keyword evidence="6" id="KW-1185">Reference proteome</keyword>
<dbReference type="Proteomes" id="UP000270296">
    <property type="component" value="Unassembled WGS sequence"/>
</dbReference>
<dbReference type="OrthoDB" id="4772757at2759"/>
<dbReference type="WBParaSite" id="SBAD_0000709701-mRNA-1">
    <property type="protein sequence ID" value="SBAD_0000709701-mRNA-1"/>
    <property type="gene ID" value="SBAD_0000709701"/>
</dbReference>
<dbReference type="Pfam" id="PF13374">
    <property type="entry name" value="TPR_10"/>
    <property type="match status" value="1"/>
</dbReference>
<keyword evidence="2" id="KW-0677">Repeat</keyword>
<comment type="subcellular location">
    <subcellularLocation>
        <location evidence="1">Nucleus</location>
    </subcellularLocation>
</comment>
<dbReference type="GO" id="GO:0031297">
    <property type="term" value="P:replication fork processing"/>
    <property type="evidence" value="ECO:0007669"/>
    <property type="project" value="TreeGrafter"/>
</dbReference>
<protein>
    <submittedName>
        <fullName evidence="7">TPR_REGION domain-containing protein</fullName>
    </submittedName>
</protein>
<dbReference type="EMBL" id="UZAM01010082">
    <property type="protein sequence ID" value="VDP10929.1"/>
    <property type="molecule type" value="Genomic_DNA"/>
</dbReference>
<evidence type="ECO:0000256" key="3">
    <source>
        <dbReference type="ARBA" id="ARBA00023242"/>
    </source>
</evidence>
<gene>
    <name evidence="5" type="ORF">SBAD_LOCUS6834</name>
</gene>
<evidence type="ECO:0000313" key="7">
    <source>
        <dbReference type="WBParaSite" id="SBAD_0000709701-mRNA-1"/>
    </source>
</evidence>
<dbReference type="InterPro" id="IPR019734">
    <property type="entry name" value="TPR_rpt"/>
</dbReference>
<name>A0A183IT87_9BILA</name>
<evidence type="ECO:0000313" key="5">
    <source>
        <dbReference type="EMBL" id="VDP10929.1"/>
    </source>
</evidence>